<keyword evidence="1" id="KW-0472">Membrane</keyword>
<comment type="caution">
    <text evidence="2">The sequence shown here is derived from an EMBL/GenBank/DDBJ whole genome shotgun (WGS) entry which is preliminary data.</text>
</comment>
<reference evidence="2 3" key="1">
    <citation type="submission" date="2020-10" db="EMBL/GenBank/DDBJ databases">
        <title>Sequencing the genomes of 1000 actinobacteria strains.</title>
        <authorList>
            <person name="Klenk H.-P."/>
        </authorList>
    </citation>
    <scope>NUCLEOTIDE SEQUENCE [LARGE SCALE GENOMIC DNA]</scope>
    <source>
        <strain evidence="2 3">DSM 41803</strain>
    </source>
</reference>
<evidence type="ECO:0000313" key="2">
    <source>
        <dbReference type="EMBL" id="MBE1594126.1"/>
    </source>
</evidence>
<keyword evidence="3" id="KW-1185">Reference proteome</keyword>
<proteinExistence type="predicted"/>
<name>A0A8I0TNT7_9ACTN</name>
<evidence type="ECO:0000256" key="1">
    <source>
        <dbReference type="SAM" id="Phobius"/>
    </source>
</evidence>
<gene>
    <name evidence="2" type="ORF">H4687_000255</name>
</gene>
<dbReference type="Proteomes" id="UP000629287">
    <property type="component" value="Unassembled WGS sequence"/>
</dbReference>
<protein>
    <submittedName>
        <fullName evidence="2">Uncharacterized protein</fullName>
    </submittedName>
</protein>
<dbReference type="AlphaFoldDB" id="A0A8I0TNT7"/>
<accession>A0A8I0TNT7</accession>
<dbReference type="EMBL" id="JADBGF010000001">
    <property type="protein sequence ID" value="MBE1594126.1"/>
    <property type="molecule type" value="Genomic_DNA"/>
</dbReference>
<sequence>MTERHRRTVACACFTEILPGHVQVYADNGSVQRNPGVRADAVVLVLGVLGLVLSVLGIATPA</sequence>
<evidence type="ECO:0000313" key="3">
    <source>
        <dbReference type="Proteomes" id="UP000629287"/>
    </source>
</evidence>
<keyword evidence="1" id="KW-0812">Transmembrane</keyword>
<feature type="transmembrane region" description="Helical" evidence="1">
    <location>
        <begin position="41"/>
        <end position="59"/>
    </location>
</feature>
<keyword evidence="1" id="KW-1133">Transmembrane helix</keyword>
<organism evidence="2 3">
    <name type="scientific">Streptomyces stelliscabiei</name>
    <dbReference type="NCBI Taxonomy" id="146820"/>
    <lineage>
        <taxon>Bacteria</taxon>
        <taxon>Bacillati</taxon>
        <taxon>Actinomycetota</taxon>
        <taxon>Actinomycetes</taxon>
        <taxon>Kitasatosporales</taxon>
        <taxon>Streptomycetaceae</taxon>
        <taxon>Streptomyces</taxon>
    </lineage>
</organism>